<evidence type="ECO:0000259" key="4">
    <source>
        <dbReference type="PROSITE" id="PS50043"/>
    </source>
</evidence>
<sequence>MKREWPLTGRAEELELVTQAVATADSTSGFVIAGAAGVGKTRLAREALAVAASRGVSTRWVAATESARSVPLGAFHDLVGRFGPDPGMRVRDAISALTPPGDSVICIDDAHLLDDLSALVVHQLILTKTVRVVLTIRSGMPAPDAVTALWKDRLVERLDLQALSVDETGTLIEAVLGGQLESRTVRGLWTLSCGNVLYIRQLVDEEVSAHRLENVAGVWIWNGQPVISPRLNDLVAARMGRLTPRVLDVVDALALCEPLDVDVLIQVTSPGAVEEAETQGLIDLTAKLNYIRHVTLAHPLFGEVRRARCGALRKARICGHIATELSTYPCVDMRDAVQRAILILDSDIEPEATQLLHAARCAMQLLDLELAERLVRASVRAGAGVEAQTQWAITLTTLGRGVEAQQVLAELEGAGLPDEDIATTSAVRAAIVLWMLGDPGFAQRILDAAAGNAKRSGATGPHTAVQASLAAATGNPNSAIRAAKVALSDRLDDFHSAIATFASVISLGELGRIREMRAAADTILEIAERSPEAAQLKFALGQFQSAALRTSGHLDDMLRCGEQLCQHTVDTPGNLSALAAMLHGHTDLAFGRLTTAVRWLREARADYAIERLHARAWRALNLAWLAQAYGKNGDGEAASEAATELANVRPADFPYVDMDCALAEAWVNAAEGALNEAITSAQCAAEIARERGQLANEVLCLQTATQFGDVSTVQRLAQLVDEVEGPRAVAAYVHASALKTADGPALLKAADQYANFGDRVAAADACAQAALGLGAAGHRGTALSAHAATLRLAAECQCLHTPALRELAEPIAFTGRQREIVRLATQGLTNREIAERLVLSVRTVEGHLYRASRRAGVTNRGDLVAILGGG</sequence>
<dbReference type="InterPro" id="IPR016032">
    <property type="entry name" value="Sig_transdc_resp-reg_C-effctor"/>
</dbReference>
<organism evidence="5 6">
    <name type="scientific">Rhodococcus wratislaviensis NBRC 100605</name>
    <dbReference type="NCBI Taxonomy" id="1219028"/>
    <lineage>
        <taxon>Bacteria</taxon>
        <taxon>Bacillati</taxon>
        <taxon>Actinomycetota</taxon>
        <taxon>Actinomycetes</taxon>
        <taxon>Mycobacteriales</taxon>
        <taxon>Nocardiaceae</taxon>
        <taxon>Rhodococcus</taxon>
    </lineage>
</organism>
<dbReference type="PANTHER" id="PTHR44688">
    <property type="entry name" value="DNA-BINDING TRANSCRIPTIONAL ACTIVATOR DEVR_DOSR"/>
    <property type="match status" value="1"/>
</dbReference>
<keyword evidence="2" id="KW-0238">DNA-binding</keyword>
<name>X0PXA9_RHOWR</name>
<dbReference type="PROSITE" id="PS00622">
    <property type="entry name" value="HTH_LUXR_1"/>
    <property type="match status" value="1"/>
</dbReference>
<dbReference type="InterPro" id="IPR027417">
    <property type="entry name" value="P-loop_NTPase"/>
</dbReference>
<dbReference type="GO" id="GO:0006355">
    <property type="term" value="P:regulation of DNA-templated transcription"/>
    <property type="evidence" value="ECO:0007669"/>
    <property type="project" value="InterPro"/>
</dbReference>
<dbReference type="Pfam" id="PF00196">
    <property type="entry name" value="GerE"/>
    <property type="match status" value="1"/>
</dbReference>
<dbReference type="InterPro" id="IPR000792">
    <property type="entry name" value="Tscrpt_reg_LuxR_C"/>
</dbReference>
<dbReference type="AlphaFoldDB" id="X0PXA9"/>
<dbReference type="SUPFAM" id="SSF52540">
    <property type="entry name" value="P-loop containing nucleoside triphosphate hydrolases"/>
    <property type="match status" value="1"/>
</dbReference>
<keyword evidence="6" id="KW-1185">Reference proteome</keyword>
<evidence type="ECO:0000256" key="3">
    <source>
        <dbReference type="ARBA" id="ARBA00023163"/>
    </source>
</evidence>
<dbReference type="PANTHER" id="PTHR44688:SF16">
    <property type="entry name" value="DNA-BINDING TRANSCRIPTIONAL ACTIVATOR DEVR_DOSR"/>
    <property type="match status" value="1"/>
</dbReference>
<keyword evidence="3" id="KW-0804">Transcription</keyword>
<evidence type="ECO:0000256" key="2">
    <source>
        <dbReference type="ARBA" id="ARBA00023125"/>
    </source>
</evidence>
<dbReference type="Gene3D" id="1.10.10.10">
    <property type="entry name" value="Winged helix-like DNA-binding domain superfamily/Winged helix DNA-binding domain"/>
    <property type="match status" value="1"/>
</dbReference>
<dbReference type="SMART" id="SM00421">
    <property type="entry name" value="HTH_LUXR"/>
    <property type="match status" value="1"/>
</dbReference>
<dbReference type="InterPro" id="IPR036388">
    <property type="entry name" value="WH-like_DNA-bd_sf"/>
</dbReference>
<feature type="domain" description="HTH luxR-type" evidence="4">
    <location>
        <begin position="806"/>
        <end position="870"/>
    </location>
</feature>
<evidence type="ECO:0000313" key="6">
    <source>
        <dbReference type="Proteomes" id="UP000019491"/>
    </source>
</evidence>
<dbReference type="SUPFAM" id="SSF46894">
    <property type="entry name" value="C-terminal effector domain of the bipartite response regulators"/>
    <property type="match status" value="1"/>
</dbReference>
<dbReference type="PRINTS" id="PR00038">
    <property type="entry name" value="HTHLUXR"/>
</dbReference>
<keyword evidence="1" id="KW-0805">Transcription regulation</keyword>
<dbReference type="CDD" id="cd06170">
    <property type="entry name" value="LuxR_C_like"/>
    <property type="match status" value="1"/>
</dbReference>
<comment type="caution">
    <text evidence="5">The sequence shown here is derived from an EMBL/GenBank/DDBJ whole genome shotgun (WGS) entry which is preliminary data.</text>
</comment>
<reference evidence="5 6" key="1">
    <citation type="submission" date="2014-02" db="EMBL/GenBank/DDBJ databases">
        <title>Whole genome shotgun sequence of Rhodococcus wratislaviensis NBRC 100605.</title>
        <authorList>
            <person name="Hosoyama A."/>
            <person name="Tsuchikane K."/>
            <person name="Yoshida I."/>
            <person name="Ohji S."/>
            <person name="Ichikawa N."/>
            <person name="Yamazoe A."/>
            <person name="Fujita N."/>
        </authorList>
    </citation>
    <scope>NUCLEOTIDE SEQUENCE [LARGE SCALE GENOMIC DNA]</scope>
    <source>
        <strain evidence="5 6">NBRC 100605</strain>
    </source>
</reference>
<proteinExistence type="predicted"/>
<dbReference type="GO" id="GO:0003677">
    <property type="term" value="F:DNA binding"/>
    <property type="evidence" value="ECO:0007669"/>
    <property type="project" value="UniProtKB-KW"/>
</dbReference>
<protein>
    <submittedName>
        <fullName evidence="5">Putative LuxR family transcriptional regulator</fullName>
    </submittedName>
</protein>
<evidence type="ECO:0000256" key="1">
    <source>
        <dbReference type="ARBA" id="ARBA00023015"/>
    </source>
</evidence>
<dbReference type="EMBL" id="BAWF01000049">
    <property type="protein sequence ID" value="GAF48109.1"/>
    <property type="molecule type" value="Genomic_DNA"/>
</dbReference>
<gene>
    <name evidence="5" type="ORF">RW1_049_00170</name>
</gene>
<dbReference type="PROSITE" id="PS50043">
    <property type="entry name" value="HTH_LUXR_2"/>
    <property type="match status" value="1"/>
</dbReference>
<dbReference type="Gene3D" id="3.40.50.300">
    <property type="entry name" value="P-loop containing nucleotide triphosphate hydrolases"/>
    <property type="match status" value="1"/>
</dbReference>
<dbReference type="Proteomes" id="UP000019491">
    <property type="component" value="Unassembled WGS sequence"/>
</dbReference>
<evidence type="ECO:0000313" key="5">
    <source>
        <dbReference type="EMBL" id="GAF48109.1"/>
    </source>
</evidence>
<accession>X0PXA9</accession>